<evidence type="ECO:0000256" key="2">
    <source>
        <dbReference type="SAM" id="SignalP"/>
    </source>
</evidence>
<keyword evidence="4" id="KW-1185">Reference proteome</keyword>
<feature type="compositionally biased region" description="Low complexity" evidence="1">
    <location>
        <begin position="96"/>
        <end position="108"/>
    </location>
</feature>
<reference evidence="4" key="1">
    <citation type="journal article" date="2013" name="Nat. Genet.">
        <title>The duck genome and transcriptome provide insight into an avian influenza virus reservoir species.</title>
        <authorList>
            <person name="Huang Y."/>
            <person name="Li Y."/>
            <person name="Burt D.W."/>
            <person name="Chen H."/>
            <person name="Zhang Y."/>
            <person name="Qian W."/>
            <person name="Kim H."/>
            <person name="Gan S."/>
            <person name="Zhao Y."/>
            <person name="Li J."/>
            <person name="Yi K."/>
            <person name="Feng H."/>
            <person name="Zhu P."/>
            <person name="Li B."/>
            <person name="Liu Q."/>
            <person name="Fairley S."/>
            <person name="Magor K.E."/>
            <person name="Du Z."/>
            <person name="Hu X."/>
            <person name="Goodman L."/>
            <person name="Tafer H."/>
            <person name="Vignal A."/>
            <person name="Lee T."/>
            <person name="Kim K.W."/>
            <person name="Sheng Z."/>
            <person name="An Y."/>
            <person name="Searle S."/>
            <person name="Herrero J."/>
            <person name="Groenen M.A."/>
            <person name="Crooijmans R.P."/>
            <person name="Faraut T."/>
            <person name="Cai Q."/>
            <person name="Webster R.G."/>
            <person name="Aldridge J.R."/>
            <person name="Warren W.C."/>
            <person name="Bartschat S."/>
            <person name="Kehr S."/>
            <person name="Marz M."/>
            <person name="Stadler P.F."/>
            <person name="Smith J."/>
            <person name="Kraus R.H."/>
            <person name="Zhao Y."/>
            <person name="Ren L."/>
            <person name="Fei J."/>
            <person name="Morisson M."/>
            <person name="Kaiser P."/>
            <person name="Griffin D.K."/>
            <person name="Rao M."/>
            <person name="Pitel F."/>
            <person name="Wang J."/>
            <person name="Li N."/>
        </authorList>
    </citation>
    <scope>NUCLEOTIDE SEQUENCE [LARGE SCALE GENOMIC DNA]</scope>
</reference>
<evidence type="ECO:0000313" key="3">
    <source>
        <dbReference type="EMBL" id="EOA94148.1"/>
    </source>
</evidence>
<keyword evidence="3" id="KW-0808">Transferase</keyword>
<sequence length="244" mass="26817">MASLQFAVVILVLEHVHFGLFCPGAELLCQRLRWQRTPGTVSPGRAAADTAVLLECIHFGSVFDADLLLLIHSGVAALSDAIKVPLPVQCGPDHLSSPSGRPGSSPASYAEEPDLFPTPDPHYVKKYYFPVRELERELAFDMKGEDNTLLKVQSENPSEESFTAYYHKDAKSLKYFCSVAYQVSDLKRMLQLVLGVTAKGGAIYQCVALRVGDSQLEQVFSGEIHAERGCQLVSKGEELVFEVQ</sequence>
<name>R0KLU1_ANAPL</name>
<dbReference type="AlphaFoldDB" id="R0KLU1"/>
<dbReference type="Proteomes" id="UP000296049">
    <property type="component" value="Unassembled WGS sequence"/>
</dbReference>
<feature type="region of interest" description="Disordered" evidence="1">
    <location>
        <begin position="93"/>
        <end position="117"/>
    </location>
</feature>
<accession>R0KLU1</accession>
<proteinExistence type="predicted"/>
<dbReference type="EMBL" id="KB744955">
    <property type="protein sequence ID" value="EOA94148.1"/>
    <property type="molecule type" value="Genomic_DNA"/>
</dbReference>
<feature type="signal peptide" evidence="2">
    <location>
        <begin position="1"/>
        <end position="18"/>
    </location>
</feature>
<evidence type="ECO:0000256" key="1">
    <source>
        <dbReference type="SAM" id="MobiDB-lite"/>
    </source>
</evidence>
<keyword evidence="2" id="KW-0732">Signal</keyword>
<evidence type="ECO:0000313" key="4">
    <source>
        <dbReference type="Proteomes" id="UP000296049"/>
    </source>
</evidence>
<organism evidence="3 4">
    <name type="scientific">Anas platyrhynchos</name>
    <name type="common">Mallard</name>
    <name type="synonym">Anas boschas</name>
    <dbReference type="NCBI Taxonomy" id="8839"/>
    <lineage>
        <taxon>Eukaryota</taxon>
        <taxon>Metazoa</taxon>
        <taxon>Chordata</taxon>
        <taxon>Craniata</taxon>
        <taxon>Vertebrata</taxon>
        <taxon>Euteleostomi</taxon>
        <taxon>Archelosauria</taxon>
        <taxon>Archosauria</taxon>
        <taxon>Dinosauria</taxon>
        <taxon>Saurischia</taxon>
        <taxon>Theropoda</taxon>
        <taxon>Coelurosauria</taxon>
        <taxon>Aves</taxon>
        <taxon>Neognathae</taxon>
        <taxon>Galloanserae</taxon>
        <taxon>Anseriformes</taxon>
        <taxon>Anatidae</taxon>
        <taxon>Anatinae</taxon>
        <taxon>Anas</taxon>
    </lineage>
</organism>
<gene>
    <name evidence="3" type="ORF">Anapl_07284</name>
</gene>
<feature type="chain" id="PRO_5004344044" evidence="2">
    <location>
        <begin position="19"/>
        <end position="244"/>
    </location>
</feature>
<dbReference type="GO" id="GO:0016740">
    <property type="term" value="F:transferase activity"/>
    <property type="evidence" value="ECO:0007669"/>
    <property type="project" value="UniProtKB-KW"/>
</dbReference>
<protein>
    <submittedName>
        <fullName evidence="3">Heparan-sulfate 6-O-sulfotransferase 1</fullName>
    </submittedName>
</protein>